<evidence type="ECO:0000313" key="3">
    <source>
        <dbReference type="EMBL" id="QNS02976.1"/>
    </source>
</evidence>
<proteinExistence type="predicted"/>
<feature type="signal peptide" evidence="2">
    <location>
        <begin position="1"/>
        <end position="35"/>
    </location>
</feature>
<evidence type="ECO:0000313" key="4">
    <source>
        <dbReference type="Proteomes" id="UP000516428"/>
    </source>
</evidence>
<accession>A0A7H1B2M1</accession>
<keyword evidence="1" id="KW-0812">Transmembrane</keyword>
<feature type="chain" id="PRO_5028822992" evidence="2">
    <location>
        <begin position="36"/>
        <end position="162"/>
    </location>
</feature>
<organism evidence="3 4">
    <name type="scientific">Streptomyces xanthii</name>
    <dbReference type="NCBI Taxonomy" id="2768069"/>
    <lineage>
        <taxon>Bacteria</taxon>
        <taxon>Bacillati</taxon>
        <taxon>Actinomycetota</taxon>
        <taxon>Actinomycetes</taxon>
        <taxon>Kitasatosporales</taxon>
        <taxon>Streptomycetaceae</taxon>
        <taxon>Streptomyces</taxon>
    </lineage>
</organism>
<keyword evidence="1" id="KW-1133">Transmembrane helix</keyword>
<reference evidence="3 4" key="1">
    <citation type="submission" date="2020-09" db="EMBL/GenBank/DDBJ databases">
        <title>A novel species.</title>
        <authorList>
            <person name="Gao J."/>
        </authorList>
    </citation>
    <scope>NUCLEOTIDE SEQUENCE [LARGE SCALE GENOMIC DNA]</scope>
    <source>
        <strain evidence="3 4">CRXT-Y-14</strain>
    </source>
</reference>
<keyword evidence="1" id="KW-0472">Membrane</keyword>
<evidence type="ECO:0000256" key="1">
    <source>
        <dbReference type="SAM" id="Phobius"/>
    </source>
</evidence>
<name>A0A7H1B2M1_9ACTN</name>
<sequence length="162" mass="16379">MNRRRGCIRRGVPRVLALCAVLAGLFLMHGFPANAAGGCHGEATPLTASAPAPMSMSGTGAGPETAVAHAAGHAPVVAGTARDERSAQAGPAVSRTGGETCVSTPARDRLPLPSADAVLVFGLAALFMTWLIGCRPGAAGRAYRGPPWSGRGLLIQVCVART</sequence>
<keyword evidence="4" id="KW-1185">Reference proteome</keyword>
<evidence type="ECO:0000256" key="2">
    <source>
        <dbReference type="SAM" id="SignalP"/>
    </source>
</evidence>
<protein>
    <submittedName>
        <fullName evidence="3">Uncharacterized protein</fullName>
    </submittedName>
</protein>
<keyword evidence="2" id="KW-0732">Signal</keyword>
<dbReference type="EMBL" id="CP061281">
    <property type="protein sequence ID" value="QNS02976.1"/>
    <property type="molecule type" value="Genomic_DNA"/>
</dbReference>
<dbReference type="Proteomes" id="UP000516428">
    <property type="component" value="Chromosome"/>
</dbReference>
<gene>
    <name evidence="3" type="ORF">IAG42_04605</name>
</gene>
<dbReference type="AlphaFoldDB" id="A0A7H1B2M1"/>
<feature type="transmembrane region" description="Helical" evidence="1">
    <location>
        <begin position="117"/>
        <end position="134"/>
    </location>
</feature>
<dbReference type="KEGG" id="sxn:IAG42_04605"/>